<name>A0A0F9AR14_9ZZZZ</name>
<sequence>MPTNRGIFGTKTTYEPDIIDLKDYEA</sequence>
<proteinExistence type="predicted"/>
<dbReference type="EMBL" id="LAZR01041426">
    <property type="protein sequence ID" value="KKL12024.1"/>
    <property type="molecule type" value="Genomic_DNA"/>
</dbReference>
<organism evidence="1">
    <name type="scientific">marine sediment metagenome</name>
    <dbReference type="NCBI Taxonomy" id="412755"/>
    <lineage>
        <taxon>unclassified sequences</taxon>
        <taxon>metagenomes</taxon>
        <taxon>ecological metagenomes</taxon>
    </lineage>
</organism>
<accession>A0A0F9AR14</accession>
<gene>
    <name evidence="1" type="ORF">LCGC14_2539930</name>
</gene>
<feature type="non-terminal residue" evidence="1">
    <location>
        <position position="26"/>
    </location>
</feature>
<evidence type="ECO:0000313" key="1">
    <source>
        <dbReference type="EMBL" id="KKL12024.1"/>
    </source>
</evidence>
<protein>
    <submittedName>
        <fullName evidence="1">Uncharacterized protein</fullName>
    </submittedName>
</protein>
<dbReference type="AlphaFoldDB" id="A0A0F9AR14"/>
<comment type="caution">
    <text evidence="1">The sequence shown here is derived from an EMBL/GenBank/DDBJ whole genome shotgun (WGS) entry which is preliminary data.</text>
</comment>
<reference evidence="1" key="1">
    <citation type="journal article" date="2015" name="Nature">
        <title>Complex archaea that bridge the gap between prokaryotes and eukaryotes.</title>
        <authorList>
            <person name="Spang A."/>
            <person name="Saw J.H."/>
            <person name="Jorgensen S.L."/>
            <person name="Zaremba-Niedzwiedzka K."/>
            <person name="Martijn J."/>
            <person name="Lind A.E."/>
            <person name="van Eijk R."/>
            <person name="Schleper C."/>
            <person name="Guy L."/>
            <person name="Ettema T.J."/>
        </authorList>
    </citation>
    <scope>NUCLEOTIDE SEQUENCE</scope>
</reference>